<keyword evidence="4" id="KW-0811">Translocation</keyword>
<feature type="region of interest" description="Disordered" evidence="11">
    <location>
        <begin position="1"/>
        <end position="147"/>
    </location>
</feature>
<keyword evidence="6" id="KW-0576">Peroxisome</keyword>
<dbReference type="EMBL" id="MU069804">
    <property type="protein sequence ID" value="KAF5833552.1"/>
    <property type="molecule type" value="Genomic_DNA"/>
</dbReference>
<feature type="compositionally biased region" description="Pro residues" evidence="11">
    <location>
        <begin position="484"/>
        <end position="494"/>
    </location>
</feature>
<feature type="compositionally biased region" description="Low complexity" evidence="11">
    <location>
        <begin position="82"/>
        <end position="113"/>
    </location>
</feature>
<feature type="compositionally biased region" description="Basic and acidic residues" evidence="11">
    <location>
        <begin position="47"/>
        <end position="64"/>
    </location>
</feature>
<evidence type="ECO:0000256" key="3">
    <source>
        <dbReference type="ARBA" id="ARBA00022927"/>
    </source>
</evidence>
<evidence type="ECO:0000256" key="6">
    <source>
        <dbReference type="ARBA" id="ARBA00023140"/>
    </source>
</evidence>
<feature type="domain" description="Peroxisome membrane anchor protein Pex14p N-terminal" evidence="12">
    <location>
        <begin position="32"/>
        <end position="76"/>
    </location>
</feature>
<feature type="compositionally biased region" description="Polar residues" evidence="11">
    <location>
        <begin position="764"/>
        <end position="781"/>
    </location>
</feature>
<comment type="similarity">
    <text evidence="1">Belongs to the peroxin-14 family.</text>
</comment>
<proteinExistence type="inferred from homology"/>
<reference evidence="14" key="1">
    <citation type="submission" date="2017-08" db="EMBL/GenBank/DDBJ databases">
        <authorList>
            <person name="Polle J.E."/>
            <person name="Barry K."/>
            <person name="Cushman J."/>
            <person name="Schmutz J."/>
            <person name="Tran D."/>
            <person name="Hathwaick L.T."/>
            <person name="Yim W.C."/>
            <person name="Jenkins J."/>
            <person name="Mckie-Krisberg Z.M."/>
            <person name="Prochnik S."/>
            <person name="Lindquist E."/>
            <person name="Dockter R.B."/>
            <person name="Adam C."/>
            <person name="Molina H."/>
            <person name="Bunkerborg J."/>
            <person name="Jin E."/>
            <person name="Buchheim M."/>
            <person name="Magnuson J."/>
        </authorList>
    </citation>
    <scope>NUCLEOTIDE SEQUENCE</scope>
    <source>
        <strain evidence="14">CCAP 19/18</strain>
    </source>
</reference>
<feature type="compositionally biased region" description="Pro residues" evidence="11">
    <location>
        <begin position="455"/>
        <end position="468"/>
    </location>
</feature>
<evidence type="ECO:0000256" key="11">
    <source>
        <dbReference type="SAM" id="MobiDB-lite"/>
    </source>
</evidence>
<feature type="compositionally biased region" description="Low complexity" evidence="11">
    <location>
        <begin position="508"/>
        <end position="525"/>
    </location>
</feature>
<feature type="compositionally biased region" description="Polar residues" evidence="11">
    <location>
        <begin position="271"/>
        <end position="285"/>
    </location>
</feature>
<evidence type="ECO:0000256" key="4">
    <source>
        <dbReference type="ARBA" id="ARBA00023010"/>
    </source>
</evidence>
<dbReference type="InterPro" id="IPR006785">
    <property type="entry name" value="Pex14_N"/>
</dbReference>
<dbReference type="Pfam" id="PF17733">
    <property type="entry name" value="KPWE_dom"/>
    <property type="match status" value="1"/>
</dbReference>
<feature type="coiled-coil region" evidence="10">
    <location>
        <begin position="208"/>
        <end position="267"/>
    </location>
</feature>
<dbReference type="Proteomes" id="UP000815325">
    <property type="component" value="Unassembled WGS sequence"/>
</dbReference>
<feature type="compositionally biased region" description="Low complexity" evidence="11">
    <location>
        <begin position="400"/>
        <end position="411"/>
    </location>
</feature>
<dbReference type="InterPro" id="IPR040554">
    <property type="entry name" value="KPWE_PEX14_dom"/>
</dbReference>
<dbReference type="PANTHER" id="PTHR23058">
    <property type="entry name" value="PEROXISOMAL MEMBRANE PROTEIN PEX14"/>
    <property type="match status" value="1"/>
</dbReference>
<sequence>MSTASDDGAFPTSTELPPSSTPPAPEPAPSLREDMLQNAVAFLTHPKVKDSPEATKRSFLDRKGLTTAEVDEAFRRVPPPSQQQVTSSPPAVPVSSGPSGLVTYQQPQSSQQQGALVAHPPHGYTLVPSGGPSLAAQPQPQPPPAQEPVRWSQVVLGIGVLATGLYAVKSLVFPYLHDAYCSWSERTKAQREAQEQHQRALSELVVTLRACKDEMASNSRRLEELMRTLQAQQAGQALASQRAESSSAELSRELAGLKAALQQLTLSPLSSNGHASYSQRLNPLTESRPAAWPPTVPQPVDDAGFAAYASGSKRTYPSQLDSSHHPSSPGVGAPSPPFPGGYDGILPPPGGYRGGYQDPVPKAGSPACDSISAVSEREQQQGAALPFNTHTTGHSMVAPGASNSTSVSSTGTATAKGAAASIPYPPSFVEVMEMVSKGVTPPNVRSDINDKPPDPSRPPSEPRMPPRAKPWESAASAAKTSGLPFPPSPSPPFPNAAHLPPLISSVNPSTPSASPARAASGVAGPQETISFSLPSTNASLAANSDAVGNDVALLHSSQEWLGANSPLQVIKGKDLAAPSHSGSLSLQRVEDGSSSSSSGSKQQAGAWGSSKLNAAAEPYAPSWAPSVQRQQQQQQPAISLPASASTLAESSAHAGQEVLAHNPIFKGMEQQETSPQPEGSGADGPHQDGQHSGNASKEAVGAGSSSTDGSSSRPSAVAPSAQTPAEGTPPASRPLSVLQPNPSWKPPPPPMPTVSHLRPKKASVSPSTNGPLATAPSSISQHGGDDSEGMQGTAAVQAEKASTPSRLAEHEGQAPVDGSKEGGGGEEHPVEVPAESPAGQLASEGRPGEEVQ</sequence>
<dbReference type="Gene3D" id="1.10.10.10">
    <property type="entry name" value="Winged helix-like DNA-binding domain superfamily/Winged helix DNA-binding domain"/>
    <property type="match status" value="1"/>
</dbReference>
<accession>A0ABQ7GG20</accession>
<organism evidence="14 15">
    <name type="scientific">Dunaliella salina</name>
    <name type="common">Green alga</name>
    <name type="synonym">Protococcus salinus</name>
    <dbReference type="NCBI Taxonomy" id="3046"/>
    <lineage>
        <taxon>Eukaryota</taxon>
        <taxon>Viridiplantae</taxon>
        <taxon>Chlorophyta</taxon>
        <taxon>core chlorophytes</taxon>
        <taxon>Chlorophyceae</taxon>
        <taxon>CS clade</taxon>
        <taxon>Chlamydomonadales</taxon>
        <taxon>Dunaliellaceae</taxon>
        <taxon>Dunaliella</taxon>
    </lineage>
</organism>
<evidence type="ECO:0000313" key="14">
    <source>
        <dbReference type="EMBL" id="KAF5833552.1"/>
    </source>
</evidence>
<evidence type="ECO:0000256" key="7">
    <source>
        <dbReference type="ARBA" id="ARBA00029502"/>
    </source>
</evidence>
<evidence type="ECO:0000256" key="5">
    <source>
        <dbReference type="ARBA" id="ARBA00023136"/>
    </source>
</evidence>
<feature type="region of interest" description="Disordered" evidence="11">
    <location>
        <begin position="577"/>
        <end position="852"/>
    </location>
</feature>
<evidence type="ECO:0000259" key="13">
    <source>
        <dbReference type="Pfam" id="PF17733"/>
    </source>
</evidence>
<feature type="region of interest" description="Disordered" evidence="11">
    <location>
        <begin position="313"/>
        <end position="411"/>
    </location>
</feature>
<gene>
    <name evidence="14" type="ORF">DUNSADRAFT_10084</name>
</gene>
<evidence type="ECO:0000256" key="1">
    <source>
        <dbReference type="ARBA" id="ARBA00005443"/>
    </source>
</evidence>
<feature type="compositionally biased region" description="Low complexity" evidence="11">
    <location>
        <begin position="699"/>
        <end position="721"/>
    </location>
</feature>
<dbReference type="PANTHER" id="PTHR23058:SF0">
    <property type="entry name" value="PEROXISOMAL MEMBRANE PROTEIN PEX14"/>
    <property type="match status" value="1"/>
</dbReference>
<name>A0ABQ7GG20_DUNSA</name>
<feature type="region of interest" description="Disordered" evidence="11">
    <location>
        <begin position="439"/>
        <end position="530"/>
    </location>
</feature>
<keyword evidence="5" id="KW-0472">Membrane</keyword>
<evidence type="ECO:0000256" key="9">
    <source>
        <dbReference type="ARBA" id="ARBA00046271"/>
    </source>
</evidence>
<comment type="caution">
    <text evidence="14">The sequence shown here is derived from an EMBL/GenBank/DDBJ whole genome shotgun (WGS) entry which is preliminary data.</text>
</comment>
<protein>
    <recommendedName>
        <fullName evidence="7">Peroxisomal membrane protein PEX14</fullName>
    </recommendedName>
    <alternativeName>
        <fullName evidence="8">Peroxin-14</fullName>
    </alternativeName>
</protein>
<evidence type="ECO:0000256" key="8">
    <source>
        <dbReference type="ARBA" id="ARBA00029691"/>
    </source>
</evidence>
<evidence type="ECO:0000313" key="15">
    <source>
        <dbReference type="Proteomes" id="UP000815325"/>
    </source>
</evidence>
<feature type="compositionally biased region" description="Pro residues" evidence="11">
    <location>
        <begin position="19"/>
        <end position="28"/>
    </location>
</feature>
<feature type="compositionally biased region" description="Pro residues" evidence="11">
    <location>
        <begin position="743"/>
        <end position="752"/>
    </location>
</feature>
<feature type="compositionally biased region" description="Low complexity" evidence="11">
    <location>
        <begin position="592"/>
        <end position="610"/>
    </location>
</feature>
<feature type="region of interest" description="Disordered" evidence="11">
    <location>
        <begin position="271"/>
        <end position="298"/>
    </location>
</feature>
<feature type="domain" description="Peroxisomal membrane protein PEX14-like KPWE" evidence="13">
    <location>
        <begin position="423"/>
        <end position="472"/>
    </location>
</feature>
<evidence type="ECO:0000256" key="2">
    <source>
        <dbReference type="ARBA" id="ARBA00022448"/>
    </source>
</evidence>
<keyword evidence="15" id="KW-1185">Reference proteome</keyword>
<feature type="compositionally biased region" description="Basic and acidic residues" evidence="11">
    <location>
        <begin position="807"/>
        <end position="830"/>
    </location>
</feature>
<dbReference type="InterPro" id="IPR025655">
    <property type="entry name" value="PEX14"/>
</dbReference>
<keyword evidence="10" id="KW-0175">Coiled coil</keyword>
<evidence type="ECO:0000259" key="12">
    <source>
        <dbReference type="Pfam" id="PF04695"/>
    </source>
</evidence>
<dbReference type="Pfam" id="PF04695">
    <property type="entry name" value="Pex14_N"/>
    <property type="match status" value="1"/>
</dbReference>
<keyword evidence="2" id="KW-0813">Transport</keyword>
<dbReference type="InterPro" id="IPR036388">
    <property type="entry name" value="WH-like_DNA-bd_sf"/>
</dbReference>
<keyword evidence="3" id="KW-0653">Protein transport</keyword>
<comment type="subcellular location">
    <subcellularLocation>
        <location evidence="9">Peroxisome membrane</location>
    </subcellularLocation>
</comment>
<evidence type="ECO:0000256" key="10">
    <source>
        <dbReference type="SAM" id="Coils"/>
    </source>
</evidence>